<gene>
    <name evidence="2" type="ORF">JOF29_001039</name>
</gene>
<name>A0ABS4UE88_9ACTN</name>
<evidence type="ECO:0000313" key="2">
    <source>
        <dbReference type="EMBL" id="MBP2349956.1"/>
    </source>
</evidence>
<dbReference type="Proteomes" id="UP000755585">
    <property type="component" value="Unassembled WGS sequence"/>
</dbReference>
<protein>
    <submittedName>
        <fullName evidence="2">Uncharacterized protein</fullName>
    </submittedName>
</protein>
<keyword evidence="3" id="KW-1185">Reference proteome</keyword>
<evidence type="ECO:0000256" key="1">
    <source>
        <dbReference type="SAM" id="MobiDB-lite"/>
    </source>
</evidence>
<reference evidence="2 3" key="1">
    <citation type="submission" date="2021-03" db="EMBL/GenBank/DDBJ databases">
        <title>Sequencing the genomes of 1000 actinobacteria strains.</title>
        <authorList>
            <person name="Klenk H.-P."/>
        </authorList>
    </citation>
    <scope>NUCLEOTIDE SEQUENCE [LARGE SCALE GENOMIC DNA]</scope>
    <source>
        <strain evidence="2 3">DSM 18824</strain>
    </source>
</reference>
<feature type="compositionally biased region" description="Basic and acidic residues" evidence="1">
    <location>
        <begin position="1"/>
        <end position="13"/>
    </location>
</feature>
<evidence type="ECO:0000313" key="3">
    <source>
        <dbReference type="Proteomes" id="UP000755585"/>
    </source>
</evidence>
<comment type="caution">
    <text evidence="2">The sequence shown here is derived from an EMBL/GenBank/DDBJ whole genome shotgun (WGS) entry which is preliminary data.</text>
</comment>
<dbReference type="RefSeq" id="WP_209693075.1">
    <property type="nucleotide sequence ID" value="NZ_BAAAVU010000016.1"/>
</dbReference>
<dbReference type="EMBL" id="JAGINT010000001">
    <property type="protein sequence ID" value="MBP2349956.1"/>
    <property type="molecule type" value="Genomic_DNA"/>
</dbReference>
<proteinExistence type="predicted"/>
<organism evidence="2 3">
    <name type="scientific">Kribbella aluminosa</name>
    <dbReference type="NCBI Taxonomy" id="416017"/>
    <lineage>
        <taxon>Bacteria</taxon>
        <taxon>Bacillati</taxon>
        <taxon>Actinomycetota</taxon>
        <taxon>Actinomycetes</taxon>
        <taxon>Propionibacteriales</taxon>
        <taxon>Kribbellaceae</taxon>
        <taxon>Kribbella</taxon>
    </lineage>
</organism>
<accession>A0ABS4UE88</accession>
<sequence length="105" mass="11334">MNSRGDGVDDRSSRIQGRGGAGLNRTEVRVQFTEPERAGLAALAAGLRGVAESDLSEEDALVAALEHALTRLIDDFEVPDPAAREEVQRARDDLRAHWIRGAATL</sequence>
<feature type="region of interest" description="Disordered" evidence="1">
    <location>
        <begin position="1"/>
        <end position="25"/>
    </location>
</feature>